<evidence type="ECO:0000313" key="3">
    <source>
        <dbReference type="Proteomes" id="UP001501094"/>
    </source>
</evidence>
<feature type="domain" description="CMP/dCMP-type deaminase" evidence="1">
    <location>
        <begin position="3"/>
        <end position="129"/>
    </location>
</feature>
<accession>A0ABN2NG28</accession>
<dbReference type="InterPro" id="IPR002125">
    <property type="entry name" value="CMP_dCMP_dom"/>
</dbReference>
<dbReference type="PANTHER" id="PTHR11079:SF161">
    <property type="entry name" value="CMP_DCMP-TYPE DEAMINASE DOMAIN-CONTAINING PROTEIN"/>
    <property type="match status" value="1"/>
</dbReference>
<dbReference type="InterPro" id="IPR016193">
    <property type="entry name" value="Cytidine_deaminase-like"/>
</dbReference>
<protein>
    <submittedName>
        <fullName evidence="2">Nucleoside deaminase</fullName>
    </submittedName>
</protein>
<dbReference type="CDD" id="cd01285">
    <property type="entry name" value="nucleoside_deaminase"/>
    <property type="match status" value="1"/>
</dbReference>
<sequence>MTDADDRWLARAVALATENVAGGGGPFGAVVVLDDAEVAAGANDVTGGIDPTAHAEVVAIRRACRALGTHSLAGATLYASCEPCPMCLSAALWARVDRLVFAADRRDAAAAGFDDSLFYDLLSGARQDWPTALVPLRIDVAPEPFAAWQASGNRREY</sequence>
<organism evidence="2 3">
    <name type="scientific">Myceligenerans crystallogenes</name>
    <dbReference type="NCBI Taxonomy" id="316335"/>
    <lineage>
        <taxon>Bacteria</taxon>
        <taxon>Bacillati</taxon>
        <taxon>Actinomycetota</taxon>
        <taxon>Actinomycetes</taxon>
        <taxon>Micrococcales</taxon>
        <taxon>Promicromonosporaceae</taxon>
        <taxon>Myceligenerans</taxon>
    </lineage>
</organism>
<keyword evidence="3" id="KW-1185">Reference proteome</keyword>
<dbReference type="Proteomes" id="UP001501094">
    <property type="component" value="Unassembled WGS sequence"/>
</dbReference>
<dbReference type="RefSeq" id="WP_344103867.1">
    <property type="nucleotide sequence ID" value="NZ_BAAANL010000005.1"/>
</dbReference>
<dbReference type="EMBL" id="BAAANL010000005">
    <property type="protein sequence ID" value="GAA1867754.1"/>
    <property type="molecule type" value="Genomic_DNA"/>
</dbReference>
<dbReference type="PROSITE" id="PS51747">
    <property type="entry name" value="CYT_DCMP_DEAMINASES_2"/>
    <property type="match status" value="1"/>
</dbReference>
<evidence type="ECO:0000259" key="1">
    <source>
        <dbReference type="PROSITE" id="PS51747"/>
    </source>
</evidence>
<gene>
    <name evidence="2" type="ORF">GCM10009751_27690</name>
</gene>
<dbReference type="Pfam" id="PF00383">
    <property type="entry name" value="dCMP_cyt_deam_1"/>
    <property type="match status" value="1"/>
</dbReference>
<dbReference type="PANTHER" id="PTHR11079">
    <property type="entry name" value="CYTOSINE DEAMINASE FAMILY MEMBER"/>
    <property type="match status" value="1"/>
</dbReference>
<evidence type="ECO:0000313" key="2">
    <source>
        <dbReference type="EMBL" id="GAA1867754.1"/>
    </source>
</evidence>
<comment type="caution">
    <text evidence="2">The sequence shown here is derived from an EMBL/GenBank/DDBJ whole genome shotgun (WGS) entry which is preliminary data.</text>
</comment>
<dbReference type="Gene3D" id="3.40.140.10">
    <property type="entry name" value="Cytidine Deaminase, domain 2"/>
    <property type="match status" value="1"/>
</dbReference>
<proteinExistence type="predicted"/>
<dbReference type="SUPFAM" id="SSF53927">
    <property type="entry name" value="Cytidine deaminase-like"/>
    <property type="match status" value="1"/>
</dbReference>
<name>A0ABN2NG28_9MICO</name>
<reference evidence="2 3" key="1">
    <citation type="journal article" date="2019" name="Int. J. Syst. Evol. Microbiol.">
        <title>The Global Catalogue of Microorganisms (GCM) 10K type strain sequencing project: providing services to taxonomists for standard genome sequencing and annotation.</title>
        <authorList>
            <consortium name="The Broad Institute Genomics Platform"/>
            <consortium name="The Broad Institute Genome Sequencing Center for Infectious Disease"/>
            <person name="Wu L."/>
            <person name="Ma J."/>
        </authorList>
    </citation>
    <scope>NUCLEOTIDE SEQUENCE [LARGE SCALE GENOMIC DNA]</scope>
    <source>
        <strain evidence="2 3">JCM 14326</strain>
    </source>
</reference>